<dbReference type="EMBL" id="CP039355">
    <property type="protein sequence ID" value="QCE15247.1"/>
    <property type="molecule type" value="Genomic_DNA"/>
</dbReference>
<dbReference type="Proteomes" id="UP000501690">
    <property type="component" value="Linkage Group LG11"/>
</dbReference>
<name>A0A4D6NU08_VIGUN</name>
<proteinExistence type="predicted"/>
<accession>A0A4D6NU08</accession>
<keyword evidence="2" id="KW-1185">Reference proteome</keyword>
<evidence type="ECO:0000313" key="1">
    <source>
        <dbReference type="EMBL" id="QCE15247.1"/>
    </source>
</evidence>
<sequence length="109" mass="12169">MVKEAVEGLNGKWNNSVVNFVALVEANKGSKMVAPNQLGLKALAHRVRRPLKQPRSLILHSLAKISALALPFSLHRSFARVWVLPFFALTQPHSTIHLCHHDSNYGSPW</sequence>
<gene>
    <name evidence="1" type="ORF">DEO72_LG11g2256</name>
</gene>
<protein>
    <submittedName>
        <fullName evidence="1">Uncharacterized protein</fullName>
    </submittedName>
</protein>
<evidence type="ECO:0000313" key="2">
    <source>
        <dbReference type="Proteomes" id="UP000501690"/>
    </source>
</evidence>
<organism evidence="1 2">
    <name type="scientific">Vigna unguiculata</name>
    <name type="common">Cowpea</name>
    <dbReference type="NCBI Taxonomy" id="3917"/>
    <lineage>
        <taxon>Eukaryota</taxon>
        <taxon>Viridiplantae</taxon>
        <taxon>Streptophyta</taxon>
        <taxon>Embryophyta</taxon>
        <taxon>Tracheophyta</taxon>
        <taxon>Spermatophyta</taxon>
        <taxon>Magnoliopsida</taxon>
        <taxon>eudicotyledons</taxon>
        <taxon>Gunneridae</taxon>
        <taxon>Pentapetalae</taxon>
        <taxon>rosids</taxon>
        <taxon>fabids</taxon>
        <taxon>Fabales</taxon>
        <taxon>Fabaceae</taxon>
        <taxon>Papilionoideae</taxon>
        <taxon>50 kb inversion clade</taxon>
        <taxon>NPAAA clade</taxon>
        <taxon>indigoferoid/millettioid clade</taxon>
        <taxon>Phaseoleae</taxon>
        <taxon>Vigna</taxon>
    </lineage>
</organism>
<reference evidence="1 2" key="1">
    <citation type="submission" date="2019-04" db="EMBL/GenBank/DDBJ databases">
        <title>An improved genome assembly and genetic linkage map for asparagus bean, Vigna unguiculata ssp. sesquipedialis.</title>
        <authorList>
            <person name="Xia Q."/>
            <person name="Zhang R."/>
            <person name="Dong Y."/>
        </authorList>
    </citation>
    <scope>NUCLEOTIDE SEQUENCE [LARGE SCALE GENOMIC DNA]</scope>
    <source>
        <tissue evidence="1">Leaf</tissue>
    </source>
</reference>
<dbReference type="AlphaFoldDB" id="A0A4D6NU08"/>